<sequence length="49" mass="5887">MGDEAEGHFEKNNCSWVRYGLNRPDFYVHKLPHHIRYTPDYLQADPVRL</sequence>
<gene>
    <name evidence="1" type="ORF">METZ01_LOCUS391940</name>
</gene>
<feature type="non-terminal residue" evidence="1">
    <location>
        <position position="49"/>
    </location>
</feature>
<accession>A0A382UXU3</accession>
<dbReference type="EMBL" id="UINC01147645">
    <property type="protein sequence ID" value="SVD39086.1"/>
    <property type="molecule type" value="Genomic_DNA"/>
</dbReference>
<evidence type="ECO:0000313" key="1">
    <source>
        <dbReference type="EMBL" id="SVD39086.1"/>
    </source>
</evidence>
<organism evidence="1">
    <name type="scientific">marine metagenome</name>
    <dbReference type="NCBI Taxonomy" id="408172"/>
    <lineage>
        <taxon>unclassified sequences</taxon>
        <taxon>metagenomes</taxon>
        <taxon>ecological metagenomes</taxon>
    </lineage>
</organism>
<protein>
    <submittedName>
        <fullName evidence="1">Uncharacterized protein</fullName>
    </submittedName>
</protein>
<reference evidence="1" key="1">
    <citation type="submission" date="2018-05" db="EMBL/GenBank/DDBJ databases">
        <authorList>
            <person name="Lanie J.A."/>
            <person name="Ng W.-L."/>
            <person name="Kazmierczak K.M."/>
            <person name="Andrzejewski T.M."/>
            <person name="Davidsen T.M."/>
            <person name="Wayne K.J."/>
            <person name="Tettelin H."/>
            <person name="Glass J.I."/>
            <person name="Rusch D."/>
            <person name="Podicherti R."/>
            <person name="Tsui H.-C.T."/>
            <person name="Winkler M.E."/>
        </authorList>
    </citation>
    <scope>NUCLEOTIDE SEQUENCE</scope>
</reference>
<dbReference type="AlphaFoldDB" id="A0A382UXU3"/>
<name>A0A382UXU3_9ZZZZ</name>
<proteinExistence type="predicted"/>